<evidence type="ECO:0000256" key="5">
    <source>
        <dbReference type="ARBA" id="ARBA00023049"/>
    </source>
</evidence>
<evidence type="ECO:0000256" key="6">
    <source>
        <dbReference type="RuleBase" id="RU003983"/>
    </source>
</evidence>
<keyword evidence="10" id="KW-1185">Reference proteome</keyword>
<evidence type="ECO:0000313" key="9">
    <source>
        <dbReference type="EMBL" id="KAL3796250.1"/>
    </source>
</evidence>
<keyword evidence="3 6" id="KW-0378">Hydrolase</keyword>
<dbReference type="CDD" id="cd07325">
    <property type="entry name" value="M48_Ste24p_like"/>
    <property type="match status" value="1"/>
</dbReference>
<feature type="signal peptide" evidence="7">
    <location>
        <begin position="1"/>
        <end position="19"/>
    </location>
</feature>
<gene>
    <name evidence="9" type="ORF">HJC23_008570</name>
</gene>
<dbReference type="GO" id="GO:0006508">
    <property type="term" value="P:proteolysis"/>
    <property type="evidence" value="ECO:0007669"/>
    <property type="project" value="UniProtKB-KW"/>
</dbReference>
<evidence type="ECO:0000259" key="8">
    <source>
        <dbReference type="Pfam" id="PF01435"/>
    </source>
</evidence>
<accession>A0ABD3Q7C4</accession>
<dbReference type="PANTHER" id="PTHR10120">
    <property type="entry name" value="CAAX PRENYL PROTEASE 1"/>
    <property type="match status" value="1"/>
</dbReference>
<evidence type="ECO:0000313" key="10">
    <source>
        <dbReference type="Proteomes" id="UP001516023"/>
    </source>
</evidence>
<dbReference type="EMBL" id="JABMIG020000064">
    <property type="protein sequence ID" value="KAL3796250.1"/>
    <property type="molecule type" value="Genomic_DNA"/>
</dbReference>
<dbReference type="InterPro" id="IPR001915">
    <property type="entry name" value="Peptidase_M48"/>
</dbReference>
<dbReference type="Gene3D" id="3.30.2010.10">
    <property type="entry name" value="Metalloproteases ('zincins'), catalytic domain"/>
    <property type="match status" value="1"/>
</dbReference>
<comment type="cofactor">
    <cofactor evidence="6">
        <name>Zn(2+)</name>
        <dbReference type="ChEBI" id="CHEBI:29105"/>
    </cofactor>
    <text evidence="6">Binds 1 zinc ion per subunit.</text>
</comment>
<dbReference type="GO" id="GO:0004175">
    <property type="term" value="F:endopeptidase activity"/>
    <property type="evidence" value="ECO:0007669"/>
    <property type="project" value="UniProtKB-ARBA"/>
</dbReference>
<organism evidence="9 10">
    <name type="scientific">Cyclotella cryptica</name>
    <dbReference type="NCBI Taxonomy" id="29204"/>
    <lineage>
        <taxon>Eukaryota</taxon>
        <taxon>Sar</taxon>
        <taxon>Stramenopiles</taxon>
        <taxon>Ochrophyta</taxon>
        <taxon>Bacillariophyta</taxon>
        <taxon>Coscinodiscophyceae</taxon>
        <taxon>Thalassiosirophycidae</taxon>
        <taxon>Stephanodiscales</taxon>
        <taxon>Stephanodiscaceae</taxon>
        <taxon>Cyclotella</taxon>
    </lineage>
</organism>
<dbReference type="GO" id="GO:0008237">
    <property type="term" value="F:metallopeptidase activity"/>
    <property type="evidence" value="ECO:0007669"/>
    <property type="project" value="UniProtKB-KW"/>
</dbReference>
<keyword evidence="5 6" id="KW-0482">Metalloprotease</keyword>
<dbReference type="GO" id="GO:0046872">
    <property type="term" value="F:metal ion binding"/>
    <property type="evidence" value="ECO:0007669"/>
    <property type="project" value="UniProtKB-KW"/>
</dbReference>
<comment type="caution">
    <text evidence="9">The sequence shown here is derived from an EMBL/GenBank/DDBJ whole genome shotgun (WGS) entry which is preliminary data.</text>
</comment>
<keyword evidence="1 6" id="KW-0645">Protease</keyword>
<sequence>MKLFALLLPLLLSLDTSTAFSTTSTKPKIPLKGITASQFRHPLDLSLTNVIQNAPFHQLAEQAIRSSFSLIEQGVRLDLLSSAVKVSPNQLPELHEAMQVASQLLDMPTVPELYVQSSSQANAYTLALQSKHTLPIVVVTSTLVERCTNEEIQAILGHELGHIQCSHSLYLTLGGLLSTPLRGLPIVGSQTEQLLQRWRLAAEYSCDRAAMLVAQDVDVVAGAMLKLFAGTDRVTNIKACMEQANEYEKLLRDVNPMVRMSVRMQQRTHPLPVRRVVELEKWAESEEYRKLLSGR</sequence>
<keyword evidence="4 6" id="KW-0862">Zinc</keyword>
<keyword evidence="2" id="KW-0479">Metal-binding</keyword>
<name>A0ABD3Q7C4_9STRA</name>
<evidence type="ECO:0000256" key="3">
    <source>
        <dbReference type="ARBA" id="ARBA00022801"/>
    </source>
</evidence>
<evidence type="ECO:0000256" key="2">
    <source>
        <dbReference type="ARBA" id="ARBA00022723"/>
    </source>
</evidence>
<reference evidence="9 10" key="1">
    <citation type="journal article" date="2020" name="G3 (Bethesda)">
        <title>Improved Reference Genome for Cyclotella cryptica CCMP332, a Model for Cell Wall Morphogenesis, Salinity Adaptation, and Lipid Production in Diatoms (Bacillariophyta).</title>
        <authorList>
            <person name="Roberts W.R."/>
            <person name="Downey K.M."/>
            <person name="Ruck E.C."/>
            <person name="Traller J.C."/>
            <person name="Alverson A.J."/>
        </authorList>
    </citation>
    <scope>NUCLEOTIDE SEQUENCE [LARGE SCALE GENOMIC DNA]</scope>
    <source>
        <strain evidence="9 10">CCMP332</strain>
    </source>
</reference>
<keyword evidence="7" id="KW-0732">Signal</keyword>
<evidence type="ECO:0000256" key="7">
    <source>
        <dbReference type="SAM" id="SignalP"/>
    </source>
</evidence>
<feature type="domain" description="Peptidase M48" evidence="8">
    <location>
        <begin position="90"/>
        <end position="282"/>
    </location>
</feature>
<evidence type="ECO:0000256" key="4">
    <source>
        <dbReference type="ARBA" id="ARBA00022833"/>
    </source>
</evidence>
<dbReference type="Pfam" id="PF01435">
    <property type="entry name" value="Peptidase_M48"/>
    <property type="match status" value="1"/>
</dbReference>
<evidence type="ECO:0000256" key="1">
    <source>
        <dbReference type="ARBA" id="ARBA00022670"/>
    </source>
</evidence>
<dbReference type="Proteomes" id="UP001516023">
    <property type="component" value="Unassembled WGS sequence"/>
</dbReference>
<proteinExistence type="inferred from homology"/>
<comment type="similarity">
    <text evidence="6">Belongs to the peptidase M48 family.</text>
</comment>
<dbReference type="AlphaFoldDB" id="A0ABD3Q7C4"/>
<protein>
    <recommendedName>
        <fullName evidence="8">Peptidase M48 domain-containing protein</fullName>
    </recommendedName>
</protein>
<feature type="chain" id="PRO_5044780398" description="Peptidase M48 domain-containing protein" evidence="7">
    <location>
        <begin position="20"/>
        <end position="295"/>
    </location>
</feature>